<comment type="similarity">
    <text evidence="1">Belongs to the AIM6 family.</text>
</comment>
<accession>A0A6A6UYW0</accession>
<dbReference type="Proteomes" id="UP000799440">
    <property type="component" value="Unassembled WGS sequence"/>
</dbReference>
<dbReference type="GO" id="GO:0008081">
    <property type="term" value="F:phosphoric diester hydrolase activity"/>
    <property type="evidence" value="ECO:0007669"/>
    <property type="project" value="InterPro"/>
</dbReference>
<feature type="non-terminal residue" evidence="2">
    <location>
        <position position="1"/>
    </location>
</feature>
<dbReference type="OrthoDB" id="4153866at2759"/>
<evidence type="ECO:0000256" key="1">
    <source>
        <dbReference type="ARBA" id="ARBA00008858"/>
    </source>
</evidence>
<dbReference type="EMBL" id="MU006613">
    <property type="protein sequence ID" value="KAF2742187.1"/>
    <property type="molecule type" value="Genomic_DNA"/>
</dbReference>
<proteinExistence type="inferred from homology"/>
<sequence length="271" mass="30863">YPTDFTRDIVPKPIHSHNDYWRNPPFYHALSHGATSIEADVYLDGSTLYVGHHPHSLSSSRTLKSLYVLPIITTLHKQNPAPVFPFSYQNGVFDMDPTQTLYLFIDFKVLPEQGEKHVQDTWDAVVKALEPLRRGDWVSYVRNDTLINRPVTIIGTGATPLKNVREMEPRYIFLDAQLSDPGDVGPLEALFASTNLVSAVGEIKPSGLDERQLRIIRKQIARAHERGIQTRYWNLPEWPIRMRDKVWRALVEEGVDLLSVNDVRAAAEGAW</sequence>
<organism evidence="2 3">
    <name type="scientific">Sporormia fimetaria CBS 119925</name>
    <dbReference type="NCBI Taxonomy" id="1340428"/>
    <lineage>
        <taxon>Eukaryota</taxon>
        <taxon>Fungi</taxon>
        <taxon>Dikarya</taxon>
        <taxon>Ascomycota</taxon>
        <taxon>Pezizomycotina</taxon>
        <taxon>Dothideomycetes</taxon>
        <taxon>Pleosporomycetidae</taxon>
        <taxon>Pleosporales</taxon>
        <taxon>Sporormiaceae</taxon>
        <taxon>Sporormia</taxon>
    </lineage>
</organism>
<gene>
    <name evidence="2" type="ORF">M011DRAFT_378379</name>
</gene>
<dbReference type="AlphaFoldDB" id="A0A6A6UYW0"/>
<reference evidence="2" key="1">
    <citation type="journal article" date="2020" name="Stud. Mycol.">
        <title>101 Dothideomycetes genomes: a test case for predicting lifestyles and emergence of pathogens.</title>
        <authorList>
            <person name="Haridas S."/>
            <person name="Albert R."/>
            <person name="Binder M."/>
            <person name="Bloem J."/>
            <person name="Labutti K."/>
            <person name="Salamov A."/>
            <person name="Andreopoulos B."/>
            <person name="Baker S."/>
            <person name="Barry K."/>
            <person name="Bills G."/>
            <person name="Bluhm B."/>
            <person name="Cannon C."/>
            <person name="Castanera R."/>
            <person name="Culley D."/>
            <person name="Daum C."/>
            <person name="Ezra D."/>
            <person name="Gonzalez J."/>
            <person name="Henrissat B."/>
            <person name="Kuo A."/>
            <person name="Liang C."/>
            <person name="Lipzen A."/>
            <person name="Lutzoni F."/>
            <person name="Magnuson J."/>
            <person name="Mondo S."/>
            <person name="Nolan M."/>
            <person name="Ohm R."/>
            <person name="Pangilinan J."/>
            <person name="Park H.-J."/>
            <person name="Ramirez L."/>
            <person name="Alfaro M."/>
            <person name="Sun H."/>
            <person name="Tritt A."/>
            <person name="Yoshinaga Y."/>
            <person name="Zwiers L.-H."/>
            <person name="Turgeon B."/>
            <person name="Goodwin S."/>
            <person name="Spatafora J."/>
            <person name="Crous P."/>
            <person name="Grigoriev I."/>
        </authorList>
    </citation>
    <scope>NUCLEOTIDE SEQUENCE</scope>
    <source>
        <strain evidence="2">CBS 119925</strain>
    </source>
</reference>
<dbReference type="Gene3D" id="3.20.20.190">
    <property type="entry name" value="Phosphatidylinositol (PI) phosphodiesterase"/>
    <property type="match status" value="1"/>
</dbReference>
<evidence type="ECO:0008006" key="4">
    <source>
        <dbReference type="Google" id="ProtNLM"/>
    </source>
</evidence>
<dbReference type="PANTHER" id="PTHR31571">
    <property type="entry name" value="ALTERED INHERITANCE OF MITOCHONDRIA PROTEIN 6"/>
    <property type="match status" value="1"/>
</dbReference>
<evidence type="ECO:0000313" key="2">
    <source>
        <dbReference type="EMBL" id="KAF2742187.1"/>
    </source>
</evidence>
<feature type="non-terminal residue" evidence="2">
    <location>
        <position position="271"/>
    </location>
</feature>
<keyword evidence="3" id="KW-1185">Reference proteome</keyword>
<dbReference type="PANTHER" id="PTHR31571:SF5">
    <property type="entry name" value="ALTERED INHERITANCE OF MITOCHONDRIA PROTEIN 6"/>
    <property type="match status" value="1"/>
</dbReference>
<name>A0A6A6UYW0_9PLEO</name>
<dbReference type="InterPro" id="IPR017946">
    <property type="entry name" value="PLC-like_Pdiesterase_TIM-brl"/>
</dbReference>
<protein>
    <recommendedName>
        <fullName evidence="4">Altered inheritance of mitochondria protein 6</fullName>
    </recommendedName>
</protein>
<dbReference type="SUPFAM" id="SSF51695">
    <property type="entry name" value="PLC-like phosphodiesterases"/>
    <property type="match status" value="1"/>
</dbReference>
<dbReference type="InterPro" id="IPR051236">
    <property type="entry name" value="HAT_RTT109-like"/>
</dbReference>
<dbReference type="GO" id="GO:0006629">
    <property type="term" value="P:lipid metabolic process"/>
    <property type="evidence" value="ECO:0007669"/>
    <property type="project" value="InterPro"/>
</dbReference>
<evidence type="ECO:0000313" key="3">
    <source>
        <dbReference type="Proteomes" id="UP000799440"/>
    </source>
</evidence>